<dbReference type="InterPro" id="IPR050306">
    <property type="entry name" value="PfkB_Carbo_kinase"/>
</dbReference>
<dbReference type="InterPro" id="IPR029056">
    <property type="entry name" value="Ribokinase-like"/>
</dbReference>
<keyword evidence="2" id="KW-0808">Transferase</keyword>
<keyword evidence="3 5" id="KW-0418">Kinase</keyword>
<protein>
    <submittedName>
        <fullName evidence="5">Sugar kinase</fullName>
    </submittedName>
</protein>
<dbReference type="InterPro" id="IPR011611">
    <property type="entry name" value="PfkB_dom"/>
</dbReference>
<dbReference type="GO" id="GO:0006974">
    <property type="term" value="P:DNA damage response"/>
    <property type="evidence" value="ECO:0007669"/>
    <property type="project" value="TreeGrafter"/>
</dbReference>
<dbReference type="GO" id="GO:0042840">
    <property type="term" value="P:D-glucuronate catabolic process"/>
    <property type="evidence" value="ECO:0007669"/>
    <property type="project" value="TreeGrafter"/>
</dbReference>
<dbReference type="GO" id="GO:0019698">
    <property type="term" value="P:D-galacturonate catabolic process"/>
    <property type="evidence" value="ECO:0007669"/>
    <property type="project" value="TreeGrafter"/>
</dbReference>
<proteinExistence type="inferred from homology"/>
<sequence length="296" mass="32549">MVELSRDSTHMTAQLGFAGDTLNTAIYLRRLLPENHHISYVTTLGTDAFSDQMLDYIRSERLATDLVTRNENRTVGLYAINTDMDGERSFTYWRDNSAARTLFQTPEGTDFSTLKDLDIVYVSAITLAILPNAVRCAFFEWIEQFRANGGRFAFDSNYRPTLWESRVVAQFTTARAWSMTDIALPSIDDEMALFGDTTEAGALSRLNDYGIPMGALKRGARGPVAMGGLIPERPYPAASSVVDTTAAGDSFNAGFLASILQGHPLEAALRAGHNCASRVIGHRGAIIPKDIWAQSH</sequence>
<dbReference type="AlphaFoldDB" id="A0AAP2CPD5"/>
<dbReference type="GO" id="GO:0008673">
    <property type="term" value="F:2-dehydro-3-deoxygluconokinase activity"/>
    <property type="evidence" value="ECO:0007669"/>
    <property type="project" value="TreeGrafter"/>
</dbReference>
<dbReference type="Gene3D" id="3.40.1190.20">
    <property type="match status" value="1"/>
</dbReference>
<comment type="similarity">
    <text evidence="1">Belongs to the carbohydrate kinase PfkB family.</text>
</comment>
<dbReference type="EMBL" id="JADQAZ010000001">
    <property type="protein sequence ID" value="MBT0957181.1"/>
    <property type="molecule type" value="Genomic_DNA"/>
</dbReference>
<dbReference type="PANTHER" id="PTHR43085">
    <property type="entry name" value="HEXOKINASE FAMILY MEMBER"/>
    <property type="match status" value="1"/>
</dbReference>
<evidence type="ECO:0000256" key="2">
    <source>
        <dbReference type="ARBA" id="ARBA00022679"/>
    </source>
</evidence>
<name>A0AAP2CPD5_9RHOB</name>
<evidence type="ECO:0000259" key="4">
    <source>
        <dbReference type="Pfam" id="PF00294"/>
    </source>
</evidence>
<dbReference type="CDD" id="cd01166">
    <property type="entry name" value="KdgK"/>
    <property type="match status" value="1"/>
</dbReference>
<comment type="caution">
    <text evidence="5">The sequence shown here is derived from an EMBL/GenBank/DDBJ whole genome shotgun (WGS) entry which is preliminary data.</text>
</comment>
<feature type="domain" description="Carbohydrate kinase PfkB" evidence="4">
    <location>
        <begin position="11"/>
        <end position="289"/>
    </location>
</feature>
<evidence type="ECO:0000256" key="1">
    <source>
        <dbReference type="ARBA" id="ARBA00010688"/>
    </source>
</evidence>
<organism evidence="5 6">
    <name type="scientific">Harenicola maris</name>
    <dbReference type="NCBI Taxonomy" id="2841044"/>
    <lineage>
        <taxon>Bacteria</taxon>
        <taxon>Pseudomonadati</taxon>
        <taxon>Pseudomonadota</taxon>
        <taxon>Alphaproteobacteria</taxon>
        <taxon>Rhodobacterales</taxon>
        <taxon>Paracoccaceae</taxon>
        <taxon>Harenicola</taxon>
    </lineage>
</organism>
<dbReference type="Proteomes" id="UP001315686">
    <property type="component" value="Unassembled WGS sequence"/>
</dbReference>
<evidence type="ECO:0000256" key="3">
    <source>
        <dbReference type="ARBA" id="ARBA00022777"/>
    </source>
</evidence>
<reference evidence="5 6" key="1">
    <citation type="journal article" date="2021" name="Arch. Microbiol.">
        <title>Harenicola maris gen. nov., sp. nov. isolated from the Sea of Japan shallow sediments.</title>
        <authorList>
            <person name="Romanenko L.A."/>
            <person name="Kurilenko V.V."/>
            <person name="Chernysheva N.Y."/>
            <person name="Tekutyeva L.A."/>
            <person name="Velansky P.V."/>
            <person name="Svetashev V.I."/>
            <person name="Isaeva M.P."/>
        </authorList>
    </citation>
    <scope>NUCLEOTIDE SEQUENCE [LARGE SCALE GENOMIC DNA]</scope>
    <source>
        <strain evidence="5 6">KMM 3653</strain>
    </source>
</reference>
<dbReference type="PANTHER" id="PTHR43085:SF15">
    <property type="entry name" value="2-DEHYDRO-3-DEOXYGLUCONOKINASE"/>
    <property type="match status" value="1"/>
</dbReference>
<dbReference type="SUPFAM" id="SSF53613">
    <property type="entry name" value="Ribokinase-like"/>
    <property type="match status" value="1"/>
</dbReference>
<gene>
    <name evidence="5" type="ORF">IV417_07280</name>
</gene>
<evidence type="ECO:0000313" key="5">
    <source>
        <dbReference type="EMBL" id="MBT0957181.1"/>
    </source>
</evidence>
<keyword evidence="6" id="KW-1185">Reference proteome</keyword>
<accession>A0AAP2CPD5</accession>
<dbReference type="GO" id="GO:0005829">
    <property type="term" value="C:cytosol"/>
    <property type="evidence" value="ECO:0007669"/>
    <property type="project" value="TreeGrafter"/>
</dbReference>
<dbReference type="PROSITE" id="PS00584">
    <property type="entry name" value="PFKB_KINASES_2"/>
    <property type="match status" value="1"/>
</dbReference>
<dbReference type="InterPro" id="IPR002173">
    <property type="entry name" value="Carboh/pur_kinase_PfkB_CS"/>
</dbReference>
<evidence type="ECO:0000313" key="6">
    <source>
        <dbReference type="Proteomes" id="UP001315686"/>
    </source>
</evidence>
<dbReference type="Pfam" id="PF00294">
    <property type="entry name" value="PfkB"/>
    <property type="match status" value="1"/>
</dbReference>